<dbReference type="STRING" id="1285242.A6A04_06140"/>
<comment type="caution">
    <text evidence="5">The sequence shown here is derived from an EMBL/GenBank/DDBJ whole genome shotgun (WGS) entry which is preliminary data.</text>
</comment>
<accession>A0A178MD00</accession>
<comment type="similarity">
    <text evidence="1">Belongs to the hemerythrin family.</text>
</comment>
<gene>
    <name evidence="5" type="ORF">A6A04_06140</name>
</gene>
<keyword evidence="3" id="KW-0408">Iron</keyword>
<dbReference type="Pfam" id="PF01814">
    <property type="entry name" value="Hemerythrin"/>
    <property type="match status" value="1"/>
</dbReference>
<evidence type="ECO:0000256" key="2">
    <source>
        <dbReference type="ARBA" id="ARBA00022723"/>
    </source>
</evidence>
<name>A0A178MD00_9PROT</name>
<evidence type="ECO:0000313" key="6">
    <source>
        <dbReference type="Proteomes" id="UP000078428"/>
    </source>
</evidence>
<dbReference type="NCBIfam" id="TIGR02481">
    <property type="entry name" value="hemeryth_dom"/>
    <property type="match status" value="1"/>
</dbReference>
<proteinExistence type="inferred from homology"/>
<reference evidence="5 6" key="1">
    <citation type="submission" date="2016-04" db="EMBL/GenBank/DDBJ databases">
        <title>Draft genome sequence of freshwater magnetotactic bacteria Magnetospirillum marisnigri SP-1 and Magnetospirillum moscoviense BB-1.</title>
        <authorList>
            <person name="Koziaeva V."/>
            <person name="Dziuba M.V."/>
            <person name="Ivanov T.M."/>
            <person name="Kuznetsov B."/>
            <person name="Grouzdev D.S."/>
        </authorList>
    </citation>
    <scope>NUCLEOTIDE SEQUENCE [LARGE SCALE GENOMIC DNA]</scope>
    <source>
        <strain evidence="5 6">SP-1</strain>
    </source>
</reference>
<keyword evidence="2" id="KW-0479">Metal-binding</keyword>
<dbReference type="InterPro" id="IPR012827">
    <property type="entry name" value="Hemerythrin_metal-bd"/>
</dbReference>
<dbReference type="Gene3D" id="1.20.120.50">
    <property type="entry name" value="Hemerythrin-like"/>
    <property type="match status" value="1"/>
</dbReference>
<evidence type="ECO:0000259" key="4">
    <source>
        <dbReference type="Pfam" id="PF01814"/>
    </source>
</evidence>
<evidence type="ECO:0000313" key="5">
    <source>
        <dbReference type="EMBL" id="OAN46681.1"/>
    </source>
</evidence>
<dbReference type="RefSeq" id="WP_068494898.1">
    <property type="nucleotide sequence ID" value="NZ_LWQT01000088.1"/>
</dbReference>
<feature type="domain" description="Hemerythrin-like" evidence="4">
    <location>
        <begin position="12"/>
        <end position="128"/>
    </location>
</feature>
<keyword evidence="6" id="KW-1185">Reference proteome</keyword>
<dbReference type="SUPFAM" id="SSF47188">
    <property type="entry name" value="Hemerythrin-like"/>
    <property type="match status" value="1"/>
</dbReference>
<evidence type="ECO:0000256" key="3">
    <source>
        <dbReference type="ARBA" id="ARBA00023004"/>
    </source>
</evidence>
<dbReference type="GO" id="GO:0046872">
    <property type="term" value="F:metal ion binding"/>
    <property type="evidence" value="ECO:0007669"/>
    <property type="project" value="UniProtKB-KW"/>
</dbReference>
<dbReference type="InterPro" id="IPR012312">
    <property type="entry name" value="Hemerythrin-like"/>
</dbReference>
<organism evidence="5 6">
    <name type="scientific">Paramagnetospirillum marisnigri</name>
    <dbReference type="NCBI Taxonomy" id="1285242"/>
    <lineage>
        <taxon>Bacteria</taxon>
        <taxon>Pseudomonadati</taxon>
        <taxon>Pseudomonadota</taxon>
        <taxon>Alphaproteobacteria</taxon>
        <taxon>Rhodospirillales</taxon>
        <taxon>Magnetospirillaceae</taxon>
        <taxon>Paramagnetospirillum</taxon>
    </lineage>
</organism>
<sequence>MTMSWRDSLSVGLAEVDEDHRAMFALAGVMAAAVEAGDLMALDRAMQTLVGGLADHFSREERILAARGDKRLARHRASHDTTLERFILLRRRFILAEAAADKCRVAAEAHDFLTGWLVPHIAAEDTDLRAAARATEIEAPVSLPVPPSPRDTRAPEGDIDYDLPPHLAHLLRRVAFAVPRLGPPSREFDSFESLCAAAIRRRIDRVLVFFRRHGPQVVRDLPPPFFASEAFAQRFGEAVERLIVPAMLQSRQLRGLAAHLDWRSADADSFWSAVERPLAEDMASRWRAAWDELMLVEKLRDDGSRVLMVKEATKWLREMLKPPSLRDYDLPRIGNTEIAAFRSLFDPAADPLPDLEAAWRKCHDLYEQELDPRVYQQRGSDGALRDHLLALHARLPGHWGEFLVLTCHRTFRRVNTRYLERFTASVGRTAEERLRHMPFLMGYLSQLAGHSHIRTQERDDEDSWKAERQELQKFLRGIGPEVA</sequence>
<dbReference type="PANTHER" id="PTHR37164">
    <property type="entry name" value="BACTERIOHEMERYTHRIN"/>
    <property type="match status" value="1"/>
</dbReference>
<dbReference type="PANTHER" id="PTHR37164:SF1">
    <property type="entry name" value="BACTERIOHEMERYTHRIN"/>
    <property type="match status" value="1"/>
</dbReference>
<dbReference type="EMBL" id="LWQT01000088">
    <property type="protein sequence ID" value="OAN46681.1"/>
    <property type="molecule type" value="Genomic_DNA"/>
</dbReference>
<dbReference type="CDD" id="cd12107">
    <property type="entry name" value="Hemerythrin"/>
    <property type="match status" value="1"/>
</dbReference>
<dbReference type="OrthoDB" id="9774644at2"/>
<dbReference type="AlphaFoldDB" id="A0A178MD00"/>
<protein>
    <recommendedName>
        <fullName evidence="4">Hemerythrin-like domain-containing protein</fullName>
    </recommendedName>
</protein>
<dbReference type="Proteomes" id="UP000078428">
    <property type="component" value="Unassembled WGS sequence"/>
</dbReference>
<evidence type="ECO:0000256" key="1">
    <source>
        <dbReference type="ARBA" id="ARBA00010587"/>
    </source>
</evidence>
<dbReference type="InterPro" id="IPR050669">
    <property type="entry name" value="Hemerythrin"/>
</dbReference>
<dbReference type="InterPro" id="IPR035938">
    <property type="entry name" value="Hemerythrin-like_sf"/>
</dbReference>